<keyword evidence="4" id="KW-0808">Transferase</keyword>
<dbReference type="Pfam" id="PF00265">
    <property type="entry name" value="TK"/>
    <property type="match status" value="1"/>
</dbReference>
<evidence type="ECO:0000256" key="2">
    <source>
        <dbReference type="ARBA" id="ARBA00012118"/>
    </source>
</evidence>
<keyword evidence="6" id="KW-0418">Kinase</keyword>
<dbReference type="SUPFAM" id="SSF52540">
    <property type="entry name" value="P-loop containing nucleoside triphosphate hydrolases"/>
    <property type="match status" value="1"/>
</dbReference>
<evidence type="ECO:0000256" key="3">
    <source>
        <dbReference type="ARBA" id="ARBA00022634"/>
    </source>
</evidence>
<dbReference type="SUPFAM" id="SSF57716">
    <property type="entry name" value="Glucocorticoid receptor-like (DNA-binding domain)"/>
    <property type="match status" value="1"/>
</dbReference>
<dbReference type="PANTHER" id="PTHR11441">
    <property type="entry name" value="THYMIDINE KINASE"/>
    <property type="match status" value="1"/>
</dbReference>
<dbReference type="PANTHER" id="PTHR11441:SF0">
    <property type="entry name" value="THYMIDINE KINASE, CYTOSOLIC"/>
    <property type="match status" value="1"/>
</dbReference>
<dbReference type="GO" id="GO:0046104">
    <property type="term" value="P:thymidine metabolic process"/>
    <property type="evidence" value="ECO:0007669"/>
    <property type="project" value="TreeGrafter"/>
</dbReference>
<evidence type="ECO:0000256" key="6">
    <source>
        <dbReference type="ARBA" id="ARBA00022777"/>
    </source>
</evidence>
<dbReference type="EMBL" id="MN739236">
    <property type="protein sequence ID" value="QHS94991.1"/>
    <property type="molecule type" value="Genomic_DNA"/>
</dbReference>
<dbReference type="PROSITE" id="PS00603">
    <property type="entry name" value="TK_CELLULAR_TYPE"/>
    <property type="match status" value="1"/>
</dbReference>
<evidence type="ECO:0000256" key="1">
    <source>
        <dbReference type="ARBA" id="ARBA00007587"/>
    </source>
</evidence>
<dbReference type="GO" id="GO:0005524">
    <property type="term" value="F:ATP binding"/>
    <property type="evidence" value="ECO:0007669"/>
    <property type="project" value="UniProtKB-KW"/>
</dbReference>
<proteinExistence type="inferred from homology"/>
<dbReference type="InterPro" id="IPR001267">
    <property type="entry name" value="Thymidine_kinase"/>
</dbReference>
<comment type="similarity">
    <text evidence="1">Belongs to the thymidine kinase family.</text>
</comment>
<name>A0A6C0BT85_9ZZZZ</name>
<reference evidence="8" key="1">
    <citation type="journal article" date="2020" name="Nature">
        <title>Giant virus diversity and host interactions through global metagenomics.</title>
        <authorList>
            <person name="Schulz F."/>
            <person name="Roux S."/>
            <person name="Paez-Espino D."/>
            <person name="Jungbluth S."/>
            <person name="Walsh D.A."/>
            <person name="Denef V.J."/>
            <person name="McMahon K.D."/>
            <person name="Konstantinidis K.T."/>
            <person name="Eloe-Fadrosh E.A."/>
            <person name="Kyrpides N.C."/>
            <person name="Woyke T."/>
        </authorList>
    </citation>
    <scope>NUCLEOTIDE SEQUENCE</scope>
    <source>
        <strain evidence="8">GVMAG-M-3300018428-16</strain>
    </source>
</reference>
<keyword evidence="7" id="KW-0067">ATP-binding</keyword>
<accession>A0A6C0BT85</accession>
<dbReference type="GO" id="GO:0071897">
    <property type="term" value="P:DNA biosynthetic process"/>
    <property type="evidence" value="ECO:0007669"/>
    <property type="project" value="UniProtKB-KW"/>
</dbReference>
<dbReference type="GO" id="GO:0004797">
    <property type="term" value="F:thymidine kinase activity"/>
    <property type="evidence" value="ECO:0007669"/>
    <property type="project" value="UniProtKB-EC"/>
</dbReference>
<dbReference type="InterPro" id="IPR027417">
    <property type="entry name" value="P-loop_NTPase"/>
</dbReference>
<protein>
    <recommendedName>
        <fullName evidence="2">thymidine kinase</fullName>
        <ecNumber evidence="2">2.7.1.21</ecNumber>
    </recommendedName>
</protein>
<dbReference type="Gene3D" id="3.40.50.300">
    <property type="entry name" value="P-loop containing nucleotide triphosphate hydrolases"/>
    <property type="match status" value="1"/>
</dbReference>
<dbReference type="AlphaFoldDB" id="A0A6C0BT85"/>
<dbReference type="Gene3D" id="3.30.60.20">
    <property type="match status" value="1"/>
</dbReference>
<evidence type="ECO:0000256" key="5">
    <source>
        <dbReference type="ARBA" id="ARBA00022741"/>
    </source>
</evidence>
<keyword evidence="5" id="KW-0547">Nucleotide-binding</keyword>
<organism evidence="8">
    <name type="scientific">viral metagenome</name>
    <dbReference type="NCBI Taxonomy" id="1070528"/>
    <lineage>
        <taxon>unclassified sequences</taxon>
        <taxon>metagenomes</taxon>
        <taxon>organismal metagenomes</taxon>
    </lineage>
</organism>
<sequence length="230" mass="26329">MSLLPINTNGYLELIIGPMFSGKTSRLLEIYKKCQIVNIDCLIINHKTDNRFTTDSRLSSHSLIEAPCELLSNIYYHIKRIPTSDKTEVSKKIMKSQVILINEGQFFSDIKQSVMLLVEKYNKIVYVCGLDGDFKRKTFGSLLELIPFCDKVEKLPSLCKFCCNGNTAIFSHRISHNDSQTLIGGEDEYIPLCRQCYIQHNLTRNPTHEEVNIAEQKNNNSIITECFIPE</sequence>
<evidence type="ECO:0000256" key="7">
    <source>
        <dbReference type="ARBA" id="ARBA00022840"/>
    </source>
</evidence>
<evidence type="ECO:0000256" key="4">
    <source>
        <dbReference type="ARBA" id="ARBA00022679"/>
    </source>
</evidence>
<evidence type="ECO:0000313" key="8">
    <source>
        <dbReference type="EMBL" id="QHS94991.1"/>
    </source>
</evidence>
<dbReference type="InterPro" id="IPR020633">
    <property type="entry name" value="Thymidine_kinase_CS"/>
</dbReference>
<dbReference type="PIRSF" id="PIRSF035805">
    <property type="entry name" value="TK_cell"/>
    <property type="match status" value="1"/>
</dbReference>
<dbReference type="EC" id="2.7.1.21" evidence="2"/>
<keyword evidence="3" id="KW-0237">DNA synthesis</keyword>